<dbReference type="InterPro" id="IPR019415">
    <property type="entry name" value="FMP27_SW_RBG"/>
</dbReference>
<dbReference type="InterPro" id="IPR019449">
    <property type="entry name" value="FMP27_WPPW_RBG"/>
</dbReference>
<feature type="region of interest" description="Disordered" evidence="1">
    <location>
        <begin position="2227"/>
        <end position="2271"/>
    </location>
</feature>
<gene>
    <name evidence="5" type="ORF">CROQUDRAFT_109221</name>
</gene>
<evidence type="ECO:0000313" key="5">
    <source>
        <dbReference type="EMBL" id="KAG0143385.1"/>
    </source>
</evidence>
<keyword evidence="6" id="KW-1185">Reference proteome</keyword>
<feature type="compositionally biased region" description="Low complexity" evidence="1">
    <location>
        <begin position="170"/>
        <end position="180"/>
    </location>
</feature>
<feature type="region of interest" description="Disordered" evidence="1">
    <location>
        <begin position="522"/>
        <end position="554"/>
    </location>
</feature>
<dbReference type="PANTHER" id="PTHR15678:SF6">
    <property type="entry name" value="BRIDGE-LIKE LIPID TRANSFER PROTEIN FAMILY MEMBER 2"/>
    <property type="match status" value="1"/>
</dbReference>
<dbReference type="EMBL" id="MU167320">
    <property type="protein sequence ID" value="KAG0143385.1"/>
    <property type="molecule type" value="Genomic_DNA"/>
</dbReference>
<dbReference type="SMART" id="SM01216">
    <property type="entry name" value="Fmp27_WPPW"/>
    <property type="match status" value="1"/>
</dbReference>
<protein>
    <submittedName>
        <fullName evidence="5">Uncharacterized protein</fullName>
    </submittedName>
</protein>
<feature type="compositionally biased region" description="Low complexity" evidence="1">
    <location>
        <begin position="3049"/>
        <end position="3063"/>
    </location>
</feature>
<accession>A0A9P6NB74</accession>
<feature type="region of interest" description="Disordered" evidence="1">
    <location>
        <begin position="144"/>
        <end position="186"/>
    </location>
</feature>
<feature type="compositionally biased region" description="Polar residues" evidence="1">
    <location>
        <begin position="460"/>
        <end position="484"/>
    </location>
</feature>
<comment type="caution">
    <text evidence="5">The sequence shown here is derived from an EMBL/GenBank/DDBJ whole genome shotgun (WGS) entry which is preliminary data.</text>
</comment>
<feature type="compositionally biased region" description="Basic and acidic residues" evidence="1">
    <location>
        <begin position="3433"/>
        <end position="3446"/>
    </location>
</feature>
<evidence type="ECO:0000259" key="4">
    <source>
        <dbReference type="SMART" id="SM01216"/>
    </source>
</evidence>
<feature type="compositionally biased region" description="Polar residues" evidence="1">
    <location>
        <begin position="3398"/>
        <end position="3432"/>
    </location>
</feature>
<sequence length="3491" mass="392190">MSSESTRTPGIPPRQSNSFFWYLVPSGRALTTLTTLCVIAISTAYVLVPRLIRKYASGFKIGNVGFLSINDVEWGGHRVWVKGKGMVMKSELKSKLEEIGIGERTKVRLGCLGLRFGKREGVRRQWVALRVSDVRIRIPKAHLESSRDAEEDAGTGQTTSGDRESDEDQNQQNSMSSFQSAHQPHSDPARDFNMLNAVKAIVQNTFNMIKSTNRYLSSQPPNSPLRFLLKCLRFFRIKVMKPTLIRLNQLGRHFSWVVSIFGFEVNNIHIEVDQICKITCSLKIGFELLRGKDSQICSWIIVKEIQLYRWTAPIGAPHAQSNRKIRPNSMFNSPRPLPESSSDLAFNLPGRVELSARAHLDPVVGLASILRPSRQDAKRRIPIDQSHNNRLDERVTHDKTYGHLVRPHSIDFHITFFEPANSNMRSKRKPRSPEESQMASGILLALHNTLHIVHSLPIRKTTQPHDGQAPESRSSPTKHSSTDFLQPDLDERQSARLAPLSILRRFQVELPSITCTYLPTLSATESPESPSMASQPTYLATSSPLQSPPFTKPKVIPPSNVSARLTLQGLALNLDLSEDQMDWQKPRGTHMEWFGRGNPVLLRFHARWKEVALSAELFPSGTIPSPNLPLESTFHDPQLYQKVRVPNFHISETYCTLSSTWLPKLLRKQLPTKQKRLASTSYINFMGDHNAHMLVAEIEIGSIKSQMSIDDLTLVNVLDLNLSSRQPYSRKVSEHAQPDASSMNASNGINHNRFFSNVPRLATIVSLHSFSFDLYGPSIPGPLAFGPGSANDLSDSISNVWTSSDILTMGCSALHLTIIGEYVDLCLKRTEAQKREARKRAKTNEVFIPASLRDVNISQGHADAITGDRHFTDPEGTFDNQEEHAHRGNTHATAERVMSSLKNETGLYTQAYPLPIPKATAPSWQSRVEIFREADEIDFLYQCTTTFITSSVDVIFSSNTPHEDHHLRHNSIDLHHLDHSRVPISRSNHELLCVTSIEMVGDVSVAGWDDLLQPDLCPIIDLASREGTLQVVIDDVDIDIWRPNVMSSLAYISQMMSSLKASRAPAASIAPRIPPPRTQLFPLDIACSLAIVTMSVRTASFDSKCDPKIARGTRIQTKAFLVEFFRQSSARPGLYSFPNRIRLDLREDIRLQSNSKLVHNSEFDTCLVKCDIGSVKVVCVPDVTEALSMSFDRPATLNQERYQSQSLWELKGRLPLSKRSLRTSPANLNADPDGEDPVNEESDDDILFSERLACRVTLQTLKKPIGAGQDELIAAMDAQLIKLRVDTFHIYCCLLSTSALIGLMKAGKLHPQKQADVKVVKSRRALQVGIRAEIQAVHLHLRLSPQVPLPIELRRLSIQRSQKLGIDIRWDTLLAAGKNAANPLMWDDILKIKTCKIKIVETHPISPPHLAAGKINRGWHPFIVLIEGDAARLRLPFKFIIAEVIESISRMIKTIKQLSYQFIKGGYGSVLQPVVENPKRLPEIQIQFRIIVVQAEDDPFENKLNAIRRAGKEEVKERLARDESFQKKANEINMGGKSASTSANFPQKSEIPFRSDVGSLNFSEDEKFHRHSFSSSFSSPGEAIPRVSVEEAARRLQEYNAASWIKRIRNAIAEQERHEDGIQRQLYGHASHKVSNEFPVKILPLPKTSPLVRAVFNSIHIALYKAECEKVENGLMDYLHRVGKGLPRDTKFSSIVPFHLSWQMEGASVRLRDFPLYLFSLPRPQVNEGNQQQRQPDQHTWQLESDFVIAEEMCTIESVRTGPSLIVPRKYSSEGRIYSIEVPRSVMPVKSYANPVVKIRSMCPVRIGWGNSMQPAVQDMVRVLESLSKPPADPSDRLGFWDKVRLVLHWIVEINFIGSKTDVVLHLKGSRDPYELLGSGAGFAKVWRGNVKFLLGHDNSDQEFFQIKSDQYILGIPNLRDLIDTAASGSAPLLTASSAASYKRRYRQASGVSDSDDESDTDAVHARKTEFLKIVAKLTNGVRWGMGIVLERACGDEEEKTCGCTGPAFHRKCRIFKFKPHYQVVTKTLQYAITPAGERHDSFKTFRSDFIHFSISLTSPTDDKSLLRRPSGQNSLHVAPEAFTHFWSWLKTFDSALSLPIRQGALFASSQSASKKFGRHVATIKYRFSISPLFLAHTYKYEDSADWVNGQSVVLGLKAKISSFKLDMHTRAIETTIRTPEMKQPQKIIRKAFYKAEIDCQDVDIRAISAIFNVKRKAAYAADLGLEPDQDDSETNSILNDFSDNDELDVDPSDPSQQASSAARHSGRCSDKDSEWIDMDDYHDILFWPQNDLGECPKVKVLDVVSCPQISYLRRPSSAGHWTLAYTNGPNQTSDHDVSIDGQPIEKTKFGEEGTHTCLIGKAQDPMTAQIGLLDLRLHELEREREWYNTKAFAQDSVSSDTVKRREIDVRMETVRELRARMLNIKDSVAGVKDPDLNKQSSSASRLSELNMESSHWAEEEQYLSEVAEQVGDNNKAWSNRLLVHNPSILISNSTRDVLLKYYYSSSQRIGFMYHISARAVKFILELADQKPVPAKTRQEQAKRKSRIRSCDLPNFNPQSSSAYKAELHSHPQFSRENPIPMSSDFSTDEQAELDIPDDFMVDPADLVLLMRPQIAFKSEVDDISTVILTAFQVQLKSYEVLDSAYIDDPVNAKVMRRNFSTIRGFQVFYPSQTPIVSSTSGTGVGQPLAHQSLVPLEVLVDLRLEPWGFDRLIGRCTVDITYDNFNQLRIKRRSAGADSSFSTSSQPHLQSSTDLLRVEAADALSVHATALHYRAIYNVVTDLCLYTDPAQKKRNAALETMQYAYDVDDLSRMAEHIQEQQTRIRLDRTQLVEEYAHLTTLENSRMFELTQREYNLWANASDLNLMMEAIRRSQESRRGRSSKDNLAGVQLQARAKVITWHMIAGNGESIAKLSVNNTNFEWSSLPDTSVTNRLFVQELLALNISADPNRTFDEILSRYEPVSDGQFRTRSKNFLTAVWKTLPPIGGISIVESFLLDVHPIRLQIEHAIGIKIHEYLFARKLTPGDDAEASATEPGSRIDRSRKSFVSESRPPLPRTRSTSRIQPRTKRPQLGEVFSDDRRITTNTPIHSYDFGNDLATRSRGQPGEVLHLKPDWRSSPSVHGQSSSSGANSAHSTRTPSIISVSSEGRRGSSGLVSTSDKLLQWNKQKTEDAAEMKKRAGLYKSFAFIDVVPTTICVSYSGPKYPDIFDLVVKIPPFHFESRTWSYSEFFDEIRKTCVASLFKQTPSILGQIITTARKNKSVPKLMSQKVASGLKLKKRSFFDRNNHVSISSLLSSTHTDSAFPRGEHDNHQDLAPGNSSRSSDDSHASARSQLPALPQHLGSMFPSNSDERHRDTRNNLRPSIILEEATETLDPEVTNLHNPGTFHRSLPHAAKSETSLPQTSPKYSQFPSTQAAHNTGNHVSSITSTTEEGKDVGGDKSGVDRRSLSYWHFRRKSEGGLSSRTLVSRRPMASESALPMPELPAKYAS</sequence>
<organism evidence="5 6">
    <name type="scientific">Cronartium quercuum f. sp. fusiforme G11</name>
    <dbReference type="NCBI Taxonomy" id="708437"/>
    <lineage>
        <taxon>Eukaryota</taxon>
        <taxon>Fungi</taxon>
        <taxon>Dikarya</taxon>
        <taxon>Basidiomycota</taxon>
        <taxon>Pucciniomycotina</taxon>
        <taxon>Pucciniomycetes</taxon>
        <taxon>Pucciniales</taxon>
        <taxon>Coleosporiaceae</taxon>
        <taxon>Cronartium</taxon>
    </lineage>
</organism>
<dbReference type="SMART" id="SM01214">
    <property type="entry name" value="Fmp27_GFWDK"/>
    <property type="match status" value="1"/>
</dbReference>
<dbReference type="OrthoDB" id="1562405at2759"/>
<reference evidence="5" key="1">
    <citation type="submission" date="2013-11" db="EMBL/GenBank/DDBJ databases">
        <title>Genome sequence of the fusiform rust pathogen reveals effectors for host alternation and coevolution with pine.</title>
        <authorList>
            <consortium name="DOE Joint Genome Institute"/>
            <person name="Smith K."/>
            <person name="Pendleton A."/>
            <person name="Kubisiak T."/>
            <person name="Anderson C."/>
            <person name="Salamov A."/>
            <person name="Aerts A."/>
            <person name="Riley R."/>
            <person name="Clum A."/>
            <person name="Lindquist E."/>
            <person name="Ence D."/>
            <person name="Campbell M."/>
            <person name="Kronenberg Z."/>
            <person name="Feau N."/>
            <person name="Dhillon B."/>
            <person name="Hamelin R."/>
            <person name="Burleigh J."/>
            <person name="Smith J."/>
            <person name="Yandell M."/>
            <person name="Nelson C."/>
            <person name="Grigoriev I."/>
            <person name="Davis J."/>
        </authorList>
    </citation>
    <scope>NUCLEOTIDE SEQUENCE</scope>
    <source>
        <strain evidence="5">G11</strain>
    </source>
</reference>
<feature type="compositionally biased region" description="Acidic residues" evidence="1">
    <location>
        <begin position="2243"/>
        <end position="2252"/>
    </location>
</feature>
<feature type="compositionally biased region" description="Low complexity" evidence="1">
    <location>
        <begin position="2253"/>
        <end position="2263"/>
    </location>
</feature>
<feature type="domain" description="FMP27 WPPW motif-containing RBG unit" evidence="4">
    <location>
        <begin position="2156"/>
        <end position="2700"/>
    </location>
</feature>
<dbReference type="InterPro" id="IPR019441">
    <property type="entry name" value="FMP27/BLTP2/Hobbit_GFWDK_RBG"/>
</dbReference>
<dbReference type="SMART" id="SM01215">
    <property type="entry name" value="Fmp27_SW"/>
    <property type="match status" value="1"/>
</dbReference>
<feature type="region of interest" description="Disordered" evidence="1">
    <location>
        <begin position="1221"/>
        <end position="1242"/>
    </location>
</feature>
<dbReference type="Proteomes" id="UP000886653">
    <property type="component" value="Unassembled WGS sequence"/>
</dbReference>
<feature type="region of interest" description="Disordered" evidence="1">
    <location>
        <begin position="3027"/>
        <end position="3156"/>
    </location>
</feature>
<proteinExistence type="predicted"/>
<feature type="region of interest" description="Disordered" evidence="1">
    <location>
        <begin position="3299"/>
        <end position="3333"/>
    </location>
</feature>
<dbReference type="InterPro" id="IPR045167">
    <property type="entry name" value="Hobbit"/>
</dbReference>
<feature type="compositionally biased region" description="Acidic residues" evidence="1">
    <location>
        <begin position="1232"/>
        <end position="1242"/>
    </location>
</feature>
<evidence type="ECO:0000313" key="6">
    <source>
        <dbReference type="Proteomes" id="UP000886653"/>
    </source>
</evidence>
<feature type="region of interest" description="Disordered" evidence="1">
    <location>
        <begin position="460"/>
        <end position="491"/>
    </location>
</feature>
<evidence type="ECO:0000259" key="3">
    <source>
        <dbReference type="SMART" id="SM01215"/>
    </source>
</evidence>
<feature type="compositionally biased region" description="Low complexity" evidence="1">
    <location>
        <begin position="3118"/>
        <end position="3156"/>
    </location>
</feature>
<dbReference type="Pfam" id="PF10344">
    <property type="entry name" value="Hobbit"/>
    <property type="match status" value="1"/>
</dbReference>
<dbReference type="PANTHER" id="PTHR15678">
    <property type="entry name" value="ANTIGEN MLAA-22-RELATED"/>
    <property type="match status" value="1"/>
</dbReference>
<evidence type="ECO:0000259" key="2">
    <source>
        <dbReference type="SMART" id="SM01214"/>
    </source>
</evidence>
<feature type="domain" description="FMP27 SW motif-containing RBG unit" evidence="3">
    <location>
        <begin position="1591"/>
        <end position="1695"/>
    </location>
</feature>
<name>A0A9P6NB74_9BASI</name>
<feature type="domain" description="FMP27/BLTP2/Hobbit GFWDK motif-containing RBG unit" evidence="2">
    <location>
        <begin position="1713"/>
        <end position="1876"/>
    </location>
</feature>
<feature type="compositionally biased region" description="Polar residues" evidence="1">
    <location>
        <begin position="522"/>
        <end position="545"/>
    </location>
</feature>
<evidence type="ECO:0000256" key="1">
    <source>
        <dbReference type="SAM" id="MobiDB-lite"/>
    </source>
</evidence>
<feature type="region of interest" description="Disordered" evidence="1">
    <location>
        <begin position="3462"/>
        <end position="3491"/>
    </location>
</feature>
<feature type="region of interest" description="Disordered" evidence="1">
    <location>
        <begin position="3396"/>
        <end position="3446"/>
    </location>
</feature>
<feature type="region of interest" description="Disordered" evidence="1">
    <location>
        <begin position="3338"/>
        <end position="3357"/>
    </location>
</feature>